<protein>
    <submittedName>
        <fullName evidence="3">Uncharacterized protein</fullName>
    </submittedName>
</protein>
<proteinExistence type="predicted"/>
<keyword evidence="2" id="KW-1185">Reference proteome</keyword>
<accession>A0A914CWE8</accession>
<feature type="region of interest" description="Disordered" evidence="1">
    <location>
        <begin position="247"/>
        <end position="277"/>
    </location>
</feature>
<reference evidence="3" key="1">
    <citation type="submission" date="2022-11" db="UniProtKB">
        <authorList>
            <consortium name="WormBaseParasite"/>
        </authorList>
    </citation>
    <scope>IDENTIFICATION</scope>
</reference>
<evidence type="ECO:0000256" key="1">
    <source>
        <dbReference type="SAM" id="MobiDB-lite"/>
    </source>
</evidence>
<sequence length="288" mass="32717">MNFIVTGRKRLLQELDNRRPQIRTDFLLRLLPKPAAKLSPKRSASLRPPPTPETRKTGTVPITAPVTNPGPALPEGPVHTPNPIPAADAVPVPKAPIVKPAPSRCYITLDELEVCRMELNNLLASLTSNPSPAPNVLIPQMVQSPQNLSLGPPSTRNHYNLPFLDLGKFDGTVYAYPGWKERVKIAVLDRMDLPEVVKLQYTVDRLEYDVIPSYVRDPTNRKVYKLREQMANLIQVREETERYRANFRSNQQQQQPTQYPQRSQYPRKSEPQQKAQTNPIQFIPQLLL</sequence>
<evidence type="ECO:0000313" key="2">
    <source>
        <dbReference type="Proteomes" id="UP000887540"/>
    </source>
</evidence>
<dbReference type="Proteomes" id="UP000887540">
    <property type="component" value="Unplaced"/>
</dbReference>
<dbReference type="WBParaSite" id="ACRNAN_scaffold14922.g18647.t1">
    <property type="protein sequence ID" value="ACRNAN_scaffold14922.g18647.t1"/>
    <property type="gene ID" value="ACRNAN_scaffold14922.g18647"/>
</dbReference>
<feature type="compositionally biased region" description="Low complexity" evidence="1">
    <location>
        <begin position="37"/>
        <end position="46"/>
    </location>
</feature>
<feature type="region of interest" description="Disordered" evidence="1">
    <location>
        <begin position="37"/>
        <end position="74"/>
    </location>
</feature>
<organism evidence="2 3">
    <name type="scientific">Acrobeloides nanus</name>
    <dbReference type="NCBI Taxonomy" id="290746"/>
    <lineage>
        <taxon>Eukaryota</taxon>
        <taxon>Metazoa</taxon>
        <taxon>Ecdysozoa</taxon>
        <taxon>Nematoda</taxon>
        <taxon>Chromadorea</taxon>
        <taxon>Rhabditida</taxon>
        <taxon>Tylenchina</taxon>
        <taxon>Cephalobomorpha</taxon>
        <taxon>Cephaloboidea</taxon>
        <taxon>Cephalobidae</taxon>
        <taxon>Acrobeloides</taxon>
    </lineage>
</organism>
<name>A0A914CWE8_9BILA</name>
<evidence type="ECO:0000313" key="3">
    <source>
        <dbReference type="WBParaSite" id="ACRNAN_scaffold14922.g18647.t1"/>
    </source>
</evidence>
<feature type="compositionally biased region" description="Low complexity" evidence="1">
    <location>
        <begin position="248"/>
        <end position="266"/>
    </location>
</feature>
<dbReference type="AlphaFoldDB" id="A0A914CWE8"/>